<keyword evidence="2" id="KW-1185">Reference proteome</keyword>
<proteinExistence type="predicted"/>
<reference evidence="2" key="1">
    <citation type="journal article" date="2019" name="Int. J. Syst. Evol. Microbiol.">
        <title>The Global Catalogue of Microorganisms (GCM) 10K type strain sequencing project: providing services to taxonomists for standard genome sequencing and annotation.</title>
        <authorList>
            <consortium name="The Broad Institute Genomics Platform"/>
            <consortium name="The Broad Institute Genome Sequencing Center for Infectious Disease"/>
            <person name="Wu L."/>
            <person name="Ma J."/>
        </authorList>
    </citation>
    <scope>NUCLEOTIDE SEQUENCE [LARGE SCALE GENOMIC DNA]</scope>
    <source>
        <strain evidence="2">CCUG 62221</strain>
    </source>
</reference>
<evidence type="ECO:0000313" key="1">
    <source>
        <dbReference type="EMBL" id="MFD1292527.1"/>
    </source>
</evidence>
<dbReference type="RefSeq" id="WP_386807182.1">
    <property type="nucleotide sequence ID" value="NZ_JBHTMV010000002.1"/>
</dbReference>
<dbReference type="PROSITE" id="PS51257">
    <property type="entry name" value="PROKAR_LIPOPROTEIN"/>
    <property type="match status" value="1"/>
</dbReference>
<organism evidence="1 2">
    <name type="scientific">Lutibacter holmesii</name>
    <dbReference type="NCBI Taxonomy" id="1137985"/>
    <lineage>
        <taxon>Bacteria</taxon>
        <taxon>Pseudomonadati</taxon>
        <taxon>Bacteroidota</taxon>
        <taxon>Flavobacteriia</taxon>
        <taxon>Flavobacteriales</taxon>
        <taxon>Flavobacteriaceae</taxon>
        <taxon>Lutibacter</taxon>
    </lineage>
</organism>
<accession>A0ABW3WKX4</accession>
<sequence length="143" mass="15097">MKILKFTLLLIAVLTISCKNDKPKTVNSKNTANKVQHYICENNCENSGGDVAGNCPVCNNPYLHNTAYHANDLLKAGPIKVESNATNPSKAIVPAPINAPSPAQNANGVFHYTCSNGCPGGSGSATNCKSCGTTLVHNQLYHN</sequence>
<dbReference type="Proteomes" id="UP001597241">
    <property type="component" value="Unassembled WGS sequence"/>
</dbReference>
<gene>
    <name evidence="1" type="ORF">ACFQ5N_01655</name>
</gene>
<protein>
    <submittedName>
        <fullName evidence="1">Uncharacterized protein</fullName>
    </submittedName>
</protein>
<comment type="caution">
    <text evidence="1">The sequence shown here is derived from an EMBL/GenBank/DDBJ whole genome shotgun (WGS) entry which is preliminary data.</text>
</comment>
<name>A0ABW3WKX4_9FLAO</name>
<evidence type="ECO:0000313" key="2">
    <source>
        <dbReference type="Proteomes" id="UP001597241"/>
    </source>
</evidence>
<dbReference type="EMBL" id="JBHTMV010000002">
    <property type="protein sequence ID" value="MFD1292527.1"/>
    <property type="molecule type" value="Genomic_DNA"/>
</dbReference>